<accession>A0ABW4BJM4</accession>
<evidence type="ECO:0000313" key="3">
    <source>
        <dbReference type="Proteomes" id="UP001597199"/>
    </source>
</evidence>
<keyword evidence="3" id="KW-1185">Reference proteome</keyword>
<dbReference type="InterPro" id="IPR004919">
    <property type="entry name" value="GmrSD_N"/>
</dbReference>
<dbReference type="Proteomes" id="UP001597199">
    <property type="component" value="Unassembled WGS sequence"/>
</dbReference>
<evidence type="ECO:0000259" key="1">
    <source>
        <dbReference type="Pfam" id="PF03235"/>
    </source>
</evidence>
<dbReference type="PANTHER" id="PTHR37292">
    <property type="entry name" value="VNG6097C"/>
    <property type="match status" value="1"/>
</dbReference>
<name>A0ABW4BJM4_9LACO</name>
<protein>
    <submittedName>
        <fullName evidence="2">DUF262 domain-containing protein</fullName>
    </submittedName>
</protein>
<dbReference type="Pfam" id="PF03235">
    <property type="entry name" value="GmrSD_N"/>
    <property type="match status" value="1"/>
</dbReference>
<evidence type="ECO:0000313" key="2">
    <source>
        <dbReference type="EMBL" id="MFD1400123.1"/>
    </source>
</evidence>
<reference evidence="3" key="1">
    <citation type="journal article" date="2019" name="Int. J. Syst. Evol. Microbiol.">
        <title>The Global Catalogue of Microorganisms (GCM) 10K type strain sequencing project: providing services to taxonomists for standard genome sequencing and annotation.</title>
        <authorList>
            <consortium name="The Broad Institute Genomics Platform"/>
            <consortium name="The Broad Institute Genome Sequencing Center for Infectious Disease"/>
            <person name="Wu L."/>
            <person name="Ma J."/>
        </authorList>
    </citation>
    <scope>NUCLEOTIDE SEQUENCE [LARGE SCALE GENOMIC DNA]</scope>
    <source>
        <strain evidence="3">CCM 9110</strain>
    </source>
</reference>
<proteinExistence type="predicted"/>
<dbReference type="EMBL" id="JBHTOA010000048">
    <property type="protein sequence ID" value="MFD1400123.1"/>
    <property type="molecule type" value="Genomic_DNA"/>
</dbReference>
<organism evidence="2 3">
    <name type="scientific">Lacticaseibacillus suilingensis</name>
    <dbReference type="NCBI Taxonomy" id="2799577"/>
    <lineage>
        <taxon>Bacteria</taxon>
        <taxon>Bacillati</taxon>
        <taxon>Bacillota</taxon>
        <taxon>Bacilli</taxon>
        <taxon>Lactobacillales</taxon>
        <taxon>Lactobacillaceae</taxon>
        <taxon>Lacticaseibacillus</taxon>
    </lineage>
</organism>
<sequence>MDRVSGEGGTPKYSTKEFSFNDLNKNGITVPKFQRGLVWSESAKKAFIQTIANGFPFGSILLYETTPKHYSIIDGLQRFSALKSFQKNPGSYWSGDNKKIWLPKLCSVFEQHNVQLDEADIKSTFDELVESPNRNGDSISILTRHTPLDKTFDAVIDYQKFVKELDQAINSFINLDLVKIPAIIFTGTADELATVFENLNKTGTKLTKYQVFSASWQDQMLHLDNSEYSKAVLEILSRRYQDLQSSDVGRGLEIDGYDTDTFKKDAQINLAEFAYALGALILNKVPSLYRSGDDAPRDTIGFYALAIATKTDNRHLEDAIKQIDYVQANHQEILSRMSSIAENINRTFEQYLRKPTYSSSKKISKSL</sequence>
<dbReference type="PANTHER" id="PTHR37292:SF2">
    <property type="entry name" value="DUF262 DOMAIN-CONTAINING PROTEIN"/>
    <property type="match status" value="1"/>
</dbReference>
<gene>
    <name evidence="2" type="ORF">ACFQ41_12465</name>
</gene>
<comment type="caution">
    <text evidence="2">The sequence shown here is derived from an EMBL/GenBank/DDBJ whole genome shotgun (WGS) entry which is preliminary data.</text>
</comment>
<dbReference type="RefSeq" id="WP_204118373.1">
    <property type="nucleotide sequence ID" value="NZ_BOLV01000004.1"/>
</dbReference>
<feature type="domain" description="GmrSD restriction endonucleases N-terminal" evidence="1">
    <location>
        <begin position="24"/>
        <end position="214"/>
    </location>
</feature>